<proteinExistence type="inferred from homology"/>
<dbReference type="Proteomes" id="UP000094527">
    <property type="component" value="Unassembled WGS sequence"/>
</dbReference>
<evidence type="ECO:0000256" key="8">
    <source>
        <dbReference type="ARBA" id="ARBA00023065"/>
    </source>
</evidence>
<gene>
    <name evidence="13" type="ORF">Ocin01_00787</name>
</gene>
<feature type="transmembrane region" description="Helical" evidence="12">
    <location>
        <begin position="136"/>
        <end position="154"/>
    </location>
</feature>
<dbReference type="PROSITE" id="PS50283">
    <property type="entry name" value="NA_SOLUT_SYMP_3"/>
    <property type="match status" value="1"/>
</dbReference>
<keyword evidence="9 12" id="KW-0472">Membrane</keyword>
<dbReference type="InterPro" id="IPR001734">
    <property type="entry name" value="Na/solute_symporter"/>
</dbReference>
<keyword evidence="6 12" id="KW-1133">Transmembrane helix</keyword>
<feature type="transmembrane region" description="Helical" evidence="12">
    <location>
        <begin position="19"/>
        <end position="41"/>
    </location>
</feature>
<dbReference type="InterPro" id="IPR051163">
    <property type="entry name" value="Sodium:Solute_Symporter_SSF"/>
</dbReference>
<dbReference type="OrthoDB" id="6132759at2759"/>
<keyword evidence="5 12" id="KW-0812">Transmembrane</keyword>
<evidence type="ECO:0000256" key="2">
    <source>
        <dbReference type="ARBA" id="ARBA00006434"/>
    </source>
</evidence>
<keyword evidence="14" id="KW-1185">Reference proteome</keyword>
<evidence type="ECO:0000256" key="1">
    <source>
        <dbReference type="ARBA" id="ARBA00004651"/>
    </source>
</evidence>
<evidence type="ECO:0000256" key="4">
    <source>
        <dbReference type="ARBA" id="ARBA00022475"/>
    </source>
</evidence>
<dbReference type="AlphaFoldDB" id="A0A1D2NL13"/>
<evidence type="ECO:0000313" key="14">
    <source>
        <dbReference type="Proteomes" id="UP000094527"/>
    </source>
</evidence>
<comment type="subcellular location">
    <subcellularLocation>
        <location evidence="1">Cell membrane</location>
        <topology evidence="1">Multi-pass membrane protein</topology>
    </subcellularLocation>
</comment>
<feature type="transmembrane region" description="Helical" evidence="12">
    <location>
        <begin position="160"/>
        <end position="185"/>
    </location>
</feature>
<evidence type="ECO:0000256" key="9">
    <source>
        <dbReference type="ARBA" id="ARBA00023136"/>
    </source>
</evidence>
<evidence type="ECO:0000256" key="6">
    <source>
        <dbReference type="ARBA" id="ARBA00022989"/>
    </source>
</evidence>
<evidence type="ECO:0000313" key="13">
    <source>
        <dbReference type="EMBL" id="ODN05899.1"/>
    </source>
</evidence>
<keyword evidence="7" id="KW-0915">Sodium</keyword>
<comment type="similarity">
    <text evidence="2 11">Belongs to the sodium:solute symporter (SSF) (TC 2.A.21) family.</text>
</comment>
<dbReference type="PANTHER" id="PTHR42985">
    <property type="entry name" value="SODIUM-COUPLED MONOCARBOXYLATE TRANSPORTER"/>
    <property type="match status" value="1"/>
</dbReference>
<reference evidence="13 14" key="1">
    <citation type="journal article" date="2016" name="Genome Biol. Evol.">
        <title>Gene Family Evolution Reflects Adaptation to Soil Environmental Stressors in the Genome of the Collembolan Orchesella cincta.</title>
        <authorList>
            <person name="Faddeeva-Vakhrusheva A."/>
            <person name="Derks M.F."/>
            <person name="Anvar S.Y."/>
            <person name="Agamennone V."/>
            <person name="Suring W."/>
            <person name="Smit S."/>
            <person name="van Straalen N.M."/>
            <person name="Roelofs D."/>
        </authorList>
    </citation>
    <scope>NUCLEOTIDE SEQUENCE [LARGE SCALE GENOMIC DNA]</scope>
    <source>
        <tissue evidence="13">Mixed pool</tissue>
    </source>
</reference>
<organism evidence="13 14">
    <name type="scientific">Orchesella cincta</name>
    <name type="common">Springtail</name>
    <name type="synonym">Podura cincta</name>
    <dbReference type="NCBI Taxonomy" id="48709"/>
    <lineage>
        <taxon>Eukaryota</taxon>
        <taxon>Metazoa</taxon>
        <taxon>Ecdysozoa</taxon>
        <taxon>Arthropoda</taxon>
        <taxon>Hexapoda</taxon>
        <taxon>Collembola</taxon>
        <taxon>Entomobryomorpha</taxon>
        <taxon>Entomobryoidea</taxon>
        <taxon>Orchesellidae</taxon>
        <taxon>Orchesellinae</taxon>
        <taxon>Orchesella</taxon>
    </lineage>
</organism>
<keyword evidence="8" id="KW-0406">Ion transport</keyword>
<evidence type="ECO:0000256" key="7">
    <source>
        <dbReference type="ARBA" id="ARBA00023053"/>
    </source>
</evidence>
<dbReference type="GO" id="GO:0015293">
    <property type="term" value="F:symporter activity"/>
    <property type="evidence" value="ECO:0007669"/>
    <property type="project" value="TreeGrafter"/>
</dbReference>
<evidence type="ECO:0000256" key="12">
    <source>
        <dbReference type="SAM" id="Phobius"/>
    </source>
</evidence>
<sequence>MSSNKTVFDVQDFAALFKWPEYCVFVAVLVVSMGIGVFYGFFNKKNRTHEEFLMASRSMSVFPVTLSLICSFVSAITILGTCVEVFYYGLIYIFFAVSFLPMTIAVTYLYLPVFFKLQLTSAYEYFELRFSRRVRLIISVSAIVHLGGLKAVLWSDALQAIIMIGSIIVVIAVGANEVGGFGVVFDRAREGGRLDVWK</sequence>
<protein>
    <submittedName>
        <fullName evidence="13">Sodium-coupled monocarboxylate transporter 2</fullName>
    </submittedName>
</protein>
<name>A0A1D2NL13_ORCCI</name>
<dbReference type="STRING" id="48709.A0A1D2NL13"/>
<dbReference type="GO" id="GO:0005886">
    <property type="term" value="C:plasma membrane"/>
    <property type="evidence" value="ECO:0007669"/>
    <property type="project" value="UniProtKB-SubCell"/>
</dbReference>
<keyword evidence="3" id="KW-0813">Transport</keyword>
<dbReference type="GO" id="GO:0006814">
    <property type="term" value="P:sodium ion transport"/>
    <property type="evidence" value="ECO:0007669"/>
    <property type="project" value="UniProtKB-KW"/>
</dbReference>
<evidence type="ECO:0000256" key="5">
    <source>
        <dbReference type="ARBA" id="ARBA00022692"/>
    </source>
</evidence>
<dbReference type="Pfam" id="PF00474">
    <property type="entry name" value="SSF"/>
    <property type="match status" value="1"/>
</dbReference>
<keyword evidence="10" id="KW-0739">Sodium transport</keyword>
<comment type="caution">
    <text evidence="13">The sequence shown here is derived from an EMBL/GenBank/DDBJ whole genome shotgun (WGS) entry which is preliminary data.</text>
</comment>
<feature type="transmembrane region" description="Helical" evidence="12">
    <location>
        <begin position="61"/>
        <end position="80"/>
    </location>
</feature>
<dbReference type="EMBL" id="LJIJ01000013">
    <property type="protein sequence ID" value="ODN05899.1"/>
    <property type="molecule type" value="Genomic_DNA"/>
</dbReference>
<evidence type="ECO:0000256" key="10">
    <source>
        <dbReference type="ARBA" id="ARBA00023201"/>
    </source>
</evidence>
<evidence type="ECO:0000256" key="3">
    <source>
        <dbReference type="ARBA" id="ARBA00022448"/>
    </source>
</evidence>
<dbReference type="InterPro" id="IPR038377">
    <property type="entry name" value="Na/Glc_symporter_sf"/>
</dbReference>
<feature type="transmembrane region" description="Helical" evidence="12">
    <location>
        <begin position="86"/>
        <end position="115"/>
    </location>
</feature>
<accession>A0A1D2NL13</accession>
<keyword evidence="4" id="KW-1003">Cell membrane</keyword>
<dbReference type="Gene3D" id="1.20.1730.10">
    <property type="entry name" value="Sodium/glucose cotransporter"/>
    <property type="match status" value="2"/>
</dbReference>
<dbReference type="PANTHER" id="PTHR42985:SF39">
    <property type="entry name" value="GH10366P"/>
    <property type="match status" value="1"/>
</dbReference>
<evidence type="ECO:0000256" key="11">
    <source>
        <dbReference type="RuleBase" id="RU362091"/>
    </source>
</evidence>
<dbReference type="OMA" id="IMSTICI"/>